<keyword evidence="8" id="KW-1278">Translocase</keyword>
<comment type="function">
    <text evidence="13">NDH-1 shuttles electrons from NADH, via FMN and iron-sulfur (Fe-S) centers, to quinones in the respiratory chain.</text>
</comment>
<protein>
    <recommendedName>
        <fullName evidence="13">NADH-quinone oxidoreductase subunit F</fullName>
        <ecNumber evidence="13">7.1.1.-</ecNumber>
    </recommendedName>
</protein>
<dbReference type="Pfam" id="PF10589">
    <property type="entry name" value="NADH_4Fe-4S"/>
    <property type="match status" value="1"/>
</dbReference>
<dbReference type="PANTHER" id="PTHR11780">
    <property type="entry name" value="NADH-UBIQUINONE OXIDOREDUCTASE FLAVOPROTEIN 1 NDUFV1"/>
    <property type="match status" value="1"/>
</dbReference>
<dbReference type="OrthoDB" id="9761899at2"/>
<dbReference type="GO" id="GO:0048038">
    <property type="term" value="F:quinone binding"/>
    <property type="evidence" value="ECO:0007669"/>
    <property type="project" value="UniProtKB-KW"/>
</dbReference>
<dbReference type="Gene3D" id="3.10.20.600">
    <property type="match status" value="1"/>
</dbReference>
<dbReference type="NCBIfam" id="NF010120">
    <property type="entry name" value="PRK13596.1"/>
    <property type="match status" value="1"/>
</dbReference>
<dbReference type="InterPro" id="IPR001949">
    <property type="entry name" value="NADH-UbQ_OxRdtase_51kDa_CS"/>
</dbReference>
<name>A0A552UI37_9SPHN</name>
<accession>A0A552UI37</accession>
<keyword evidence="13" id="KW-0874">Quinone</keyword>
<dbReference type="FunFam" id="3.10.20.600:FF:000001">
    <property type="entry name" value="NADH dehydrogenase [ubiquinone] flavoprotein 1, mitochondrial"/>
    <property type="match status" value="1"/>
</dbReference>
<dbReference type="GO" id="GO:0046872">
    <property type="term" value="F:metal ion binding"/>
    <property type="evidence" value="ECO:0007669"/>
    <property type="project" value="UniProtKB-KW"/>
</dbReference>
<organism evidence="15 16">
    <name type="scientific">Glacieibacterium frigidum</name>
    <dbReference type="NCBI Taxonomy" id="2593303"/>
    <lineage>
        <taxon>Bacteria</taxon>
        <taxon>Pseudomonadati</taxon>
        <taxon>Pseudomonadota</taxon>
        <taxon>Alphaproteobacteria</taxon>
        <taxon>Sphingomonadales</taxon>
        <taxon>Sphingosinicellaceae</taxon>
        <taxon>Glacieibacterium</taxon>
    </lineage>
</organism>
<dbReference type="FunFam" id="3.40.50.11540:FF:000001">
    <property type="entry name" value="NADH dehydrogenase [ubiquinone] flavoprotein 1, mitochondrial"/>
    <property type="match status" value="1"/>
</dbReference>
<dbReference type="PROSITE" id="PS00644">
    <property type="entry name" value="COMPLEX1_51K_1"/>
    <property type="match status" value="1"/>
</dbReference>
<dbReference type="PROSITE" id="PS00645">
    <property type="entry name" value="COMPLEX1_51K_2"/>
    <property type="match status" value="1"/>
</dbReference>
<dbReference type="Gene3D" id="3.40.50.11540">
    <property type="entry name" value="NADH-ubiquinone oxidoreductase 51kDa subunit"/>
    <property type="match status" value="1"/>
</dbReference>
<dbReference type="NCBIfam" id="TIGR01959">
    <property type="entry name" value="nuoF_fam"/>
    <property type="match status" value="1"/>
</dbReference>
<sequence length="435" mass="47315">MLADKDRIFTNLYGFQPWNLDAARQRGDWEETAALMAPGPDALIDVVKASGLRGRGGAGFPTGMKWSFMPKAPNPERPSYLVINADESEPGSCKDREIIRHDPHKLIEGALIAGFAMRAVAAFIYIRGEYIREAETLFAAVREAYAAGLIGKNACGSGYDFDVVVHRGAGAYICGEETAMLESLEGKKGQPRLKPPFPAGVGLYGNPTTVNNVESIAVVPTILRRGAPWFAAIGRPKNEGTKLFQISGHVNTPCVVEEAMSVPFRELIDTHCGGIRGGWDNLLAVIPGGSSVPLVPAEQIIDCPMDFDALKDLKSGLGTAAIIVMDKSTDIVRAIARLSYFYKHESCGQCTPCREGTGWMWRVMERLVTGDAEPHEIDLLLEVTTEVEGHTICALGDAAAWPIQGLIRHFRPEVEARIARRKGFVQVPQMLEAAE</sequence>
<evidence type="ECO:0000256" key="12">
    <source>
        <dbReference type="ARBA" id="ARBA00047712"/>
    </source>
</evidence>
<evidence type="ECO:0000256" key="9">
    <source>
        <dbReference type="ARBA" id="ARBA00023004"/>
    </source>
</evidence>
<reference evidence="15 16" key="1">
    <citation type="submission" date="2019-07" db="EMBL/GenBank/DDBJ databases">
        <title>Novel species isolated from glacier.</title>
        <authorList>
            <person name="Liu Q."/>
            <person name="Xin Y.-H."/>
        </authorList>
    </citation>
    <scope>NUCLEOTIDE SEQUENCE [LARGE SCALE GENOMIC DNA]</scope>
    <source>
        <strain evidence="15 16">LB1R16</strain>
    </source>
</reference>
<evidence type="ECO:0000256" key="13">
    <source>
        <dbReference type="RuleBase" id="RU364066"/>
    </source>
</evidence>
<dbReference type="InterPro" id="IPR037225">
    <property type="entry name" value="Nuo51_FMN-bd_sf"/>
</dbReference>
<dbReference type="SMART" id="SM00928">
    <property type="entry name" value="NADH_4Fe-4S"/>
    <property type="match status" value="1"/>
</dbReference>
<comment type="similarity">
    <text evidence="3 13">Belongs to the complex I 51 kDa subunit family.</text>
</comment>
<dbReference type="GO" id="GO:0010181">
    <property type="term" value="F:FMN binding"/>
    <property type="evidence" value="ECO:0007669"/>
    <property type="project" value="InterPro"/>
</dbReference>
<proteinExistence type="inferred from homology"/>
<gene>
    <name evidence="15" type="primary">nuoF</name>
    <name evidence="15" type="ORF">FMM06_07085</name>
</gene>
<dbReference type="RefSeq" id="WP_144236577.1">
    <property type="nucleotide sequence ID" value="NZ_VJWA01000001.1"/>
</dbReference>
<dbReference type="InterPro" id="IPR011538">
    <property type="entry name" value="Nuo51_FMN-bd"/>
</dbReference>
<comment type="caution">
    <text evidence="15">The sequence shown here is derived from an EMBL/GenBank/DDBJ whole genome shotgun (WGS) entry which is preliminary data.</text>
</comment>
<evidence type="ECO:0000256" key="8">
    <source>
        <dbReference type="ARBA" id="ARBA00022967"/>
    </source>
</evidence>
<keyword evidence="10 13" id="KW-0411">Iron-sulfur</keyword>
<evidence type="ECO:0000256" key="4">
    <source>
        <dbReference type="ARBA" id="ARBA00022485"/>
    </source>
</evidence>
<keyword evidence="7 13" id="KW-0479">Metal-binding</keyword>
<dbReference type="FunFam" id="1.20.1440.230:FF:000001">
    <property type="entry name" value="Mitochondrial NADH dehydrogenase flavoprotein 1"/>
    <property type="match status" value="1"/>
</dbReference>
<dbReference type="EC" id="7.1.1.-" evidence="13"/>
<comment type="catalytic activity">
    <reaction evidence="12 13">
        <text>a quinone + NADH + 5 H(+)(in) = a quinol + NAD(+) + 4 H(+)(out)</text>
        <dbReference type="Rhea" id="RHEA:57888"/>
        <dbReference type="ChEBI" id="CHEBI:15378"/>
        <dbReference type="ChEBI" id="CHEBI:24646"/>
        <dbReference type="ChEBI" id="CHEBI:57540"/>
        <dbReference type="ChEBI" id="CHEBI:57945"/>
        <dbReference type="ChEBI" id="CHEBI:132124"/>
    </reaction>
</comment>
<keyword evidence="4 13" id="KW-0004">4Fe-4S</keyword>
<keyword evidence="5 13" id="KW-0285">Flavoprotein</keyword>
<dbReference type="GO" id="GO:0008137">
    <property type="term" value="F:NADH dehydrogenase (ubiquinone) activity"/>
    <property type="evidence" value="ECO:0007669"/>
    <property type="project" value="InterPro"/>
</dbReference>
<dbReference type="Pfam" id="PF01512">
    <property type="entry name" value="Complex1_51K"/>
    <property type="match status" value="1"/>
</dbReference>
<evidence type="ECO:0000256" key="7">
    <source>
        <dbReference type="ARBA" id="ARBA00022723"/>
    </source>
</evidence>
<dbReference type="InterPro" id="IPR050837">
    <property type="entry name" value="ComplexI_51kDa_subunit"/>
</dbReference>
<keyword evidence="9 13" id="KW-0408">Iron</keyword>
<dbReference type="InterPro" id="IPR011537">
    <property type="entry name" value="NADH-UbQ_OxRdtase_suF"/>
</dbReference>
<keyword evidence="16" id="KW-1185">Reference proteome</keyword>
<evidence type="ECO:0000256" key="10">
    <source>
        <dbReference type="ARBA" id="ARBA00023014"/>
    </source>
</evidence>
<evidence type="ECO:0000256" key="2">
    <source>
        <dbReference type="ARBA" id="ARBA00001966"/>
    </source>
</evidence>
<dbReference type="AlphaFoldDB" id="A0A552UI37"/>
<dbReference type="SUPFAM" id="SSF140490">
    <property type="entry name" value="Nqo1C-terminal domain-like"/>
    <property type="match status" value="1"/>
</dbReference>
<dbReference type="EMBL" id="VJWA01000001">
    <property type="protein sequence ID" value="TRW17883.1"/>
    <property type="molecule type" value="Genomic_DNA"/>
</dbReference>
<dbReference type="Proteomes" id="UP000317894">
    <property type="component" value="Unassembled WGS sequence"/>
</dbReference>
<dbReference type="InterPro" id="IPR054765">
    <property type="entry name" value="SLBB_dom"/>
</dbReference>
<evidence type="ECO:0000256" key="5">
    <source>
        <dbReference type="ARBA" id="ARBA00022630"/>
    </source>
</evidence>
<evidence type="ECO:0000256" key="11">
    <source>
        <dbReference type="ARBA" id="ARBA00023027"/>
    </source>
</evidence>
<dbReference type="GO" id="GO:0051539">
    <property type="term" value="F:4 iron, 4 sulfur cluster binding"/>
    <property type="evidence" value="ECO:0007669"/>
    <property type="project" value="UniProtKB-UniRule"/>
</dbReference>
<evidence type="ECO:0000256" key="1">
    <source>
        <dbReference type="ARBA" id="ARBA00001917"/>
    </source>
</evidence>
<dbReference type="InterPro" id="IPR019575">
    <property type="entry name" value="Nuop51_4Fe4S-bd"/>
</dbReference>
<evidence type="ECO:0000313" key="16">
    <source>
        <dbReference type="Proteomes" id="UP000317894"/>
    </source>
</evidence>
<dbReference type="SUPFAM" id="SSF142019">
    <property type="entry name" value="Nqo1 FMN-binding domain-like"/>
    <property type="match status" value="1"/>
</dbReference>
<evidence type="ECO:0000256" key="6">
    <source>
        <dbReference type="ARBA" id="ARBA00022643"/>
    </source>
</evidence>
<comment type="cofactor">
    <cofactor evidence="2 13">
        <name>[4Fe-4S] cluster</name>
        <dbReference type="ChEBI" id="CHEBI:49883"/>
    </cofactor>
</comment>
<dbReference type="SUPFAM" id="SSF142984">
    <property type="entry name" value="Nqo1 middle domain-like"/>
    <property type="match status" value="1"/>
</dbReference>
<evidence type="ECO:0000313" key="15">
    <source>
        <dbReference type="EMBL" id="TRW17883.1"/>
    </source>
</evidence>
<dbReference type="InterPro" id="IPR037207">
    <property type="entry name" value="Nuop51_4Fe4S-bd_sf"/>
</dbReference>
<comment type="cofactor">
    <cofactor evidence="1 13">
        <name>FMN</name>
        <dbReference type="ChEBI" id="CHEBI:58210"/>
    </cofactor>
</comment>
<dbReference type="Pfam" id="PF22461">
    <property type="entry name" value="SLBB_2"/>
    <property type="match status" value="1"/>
</dbReference>
<keyword evidence="6 13" id="KW-0288">FMN</keyword>
<keyword evidence="11 13" id="KW-0520">NAD</keyword>
<dbReference type="GO" id="GO:0051287">
    <property type="term" value="F:NAD binding"/>
    <property type="evidence" value="ECO:0007669"/>
    <property type="project" value="UniProtKB-UniRule"/>
</dbReference>
<feature type="domain" description="NADH-ubiquinone oxidoreductase 51kDa subunit iron-sulphur binding" evidence="14">
    <location>
        <begin position="332"/>
        <end position="377"/>
    </location>
</feature>
<evidence type="ECO:0000256" key="3">
    <source>
        <dbReference type="ARBA" id="ARBA00007523"/>
    </source>
</evidence>
<dbReference type="Gene3D" id="1.20.1440.230">
    <property type="entry name" value="NADH-ubiquinone oxidoreductase 51kDa subunit, iron-sulphur binding domain"/>
    <property type="match status" value="1"/>
</dbReference>
<evidence type="ECO:0000259" key="14">
    <source>
        <dbReference type="SMART" id="SM00928"/>
    </source>
</evidence>
<dbReference type="PANTHER" id="PTHR11780:SF10">
    <property type="entry name" value="NADH DEHYDROGENASE [UBIQUINONE] FLAVOPROTEIN 1, MITOCHONDRIAL"/>
    <property type="match status" value="1"/>
</dbReference>